<dbReference type="Proteomes" id="UP001206595">
    <property type="component" value="Unassembled WGS sequence"/>
</dbReference>
<evidence type="ECO:0000256" key="4">
    <source>
        <dbReference type="SAM" id="MobiDB-lite"/>
    </source>
</evidence>
<sequence length="244" mass="27811">MSTFLSRSCRIHSPLRLVIQTAVCGRSTFMSTALSLESKRPGQNIALQENPSVESAADASPDDTIAPPEVDIFDKHSPSYWRKNKALPEYQRHKLAIREKLNGQTWQPRHRLSREAMDHMKQLAREVCRDNLLLHSIAQDADYCLQIQQDPLKWTAETLAVMYKKSPEAVRRILKSNFVGKKQTKKLEEDIEEDWESLKQAAAVRMRTISSKPSGSRQGTNSSKASPQFFSGYTVNKPKSNRRK</sequence>
<gene>
    <name evidence="5" type="ORF">K450DRAFT_217647</name>
</gene>
<protein>
    <recommendedName>
        <fullName evidence="3">Required for respiratory growth protein 9, mitochondrial</fullName>
    </recommendedName>
</protein>
<feature type="compositionally biased region" description="Polar residues" evidence="4">
    <location>
        <begin position="208"/>
        <end position="238"/>
    </location>
</feature>
<dbReference type="EMBL" id="MU620892">
    <property type="protein sequence ID" value="KAI8584714.1"/>
    <property type="molecule type" value="Genomic_DNA"/>
</dbReference>
<feature type="region of interest" description="Disordered" evidence="4">
    <location>
        <begin position="206"/>
        <end position="244"/>
    </location>
</feature>
<evidence type="ECO:0000313" key="6">
    <source>
        <dbReference type="Proteomes" id="UP001206595"/>
    </source>
</evidence>
<dbReference type="AlphaFoldDB" id="A0AAD5HJ52"/>
<comment type="caution">
    <text evidence="5">The sequence shown here is derived from an EMBL/GenBank/DDBJ whole genome shotgun (WGS) entry which is preliminary data.</text>
</comment>
<name>A0AAD5HJ52_UMBRA</name>
<evidence type="ECO:0000256" key="1">
    <source>
        <dbReference type="ARBA" id="ARBA00003548"/>
    </source>
</evidence>
<dbReference type="GeneID" id="75910426"/>
<evidence type="ECO:0000256" key="2">
    <source>
        <dbReference type="ARBA" id="ARBA00010895"/>
    </source>
</evidence>
<evidence type="ECO:0000313" key="5">
    <source>
        <dbReference type="EMBL" id="KAI8584714.1"/>
    </source>
</evidence>
<comment type="similarity">
    <text evidence="2">Belongs to the RRG9 family.</text>
</comment>
<reference evidence="5" key="1">
    <citation type="submission" date="2021-06" db="EMBL/GenBank/DDBJ databases">
        <authorList>
            <consortium name="DOE Joint Genome Institute"/>
            <person name="Mondo S.J."/>
            <person name="Amses K.R."/>
            <person name="Simmons D.R."/>
            <person name="Longcore J.E."/>
            <person name="Seto K."/>
            <person name="Alves G.H."/>
            <person name="Bonds A.E."/>
            <person name="Quandt C.A."/>
            <person name="Davis W.J."/>
            <person name="Chang Y."/>
            <person name="Letcher P.M."/>
            <person name="Powell M.J."/>
            <person name="Kuo A."/>
            <person name="Labutti K."/>
            <person name="Pangilinan J."/>
            <person name="Andreopoulos W."/>
            <person name="Tritt A."/>
            <person name="Riley R."/>
            <person name="Hundley H."/>
            <person name="Johnson J."/>
            <person name="Lipzen A."/>
            <person name="Barry K."/>
            <person name="Berbee M.L."/>
            <person name="Buchler N.E."/>
            <person name="Grigoriev I.V."/>
            <person name="Spatafora J.W."/>
            <person name="Stajich J.E."/>
            <person name="James T.Y."/>
        </authorList>
    </citation>
    <scope>NUCLEOTIDE SEQUENCE</scope>
    <source>
        <strain evidence="5">AG</strain>
    </source>
</reference>
<reference evidence="5" key="2">
    <citation type="journal article" date="2022" name="Proc. Natl. Acad. Sci. U.S.A.">
        <title>Diploid-dominant life cycles characterize the early evolution of Fungi.</title>
        <authorList>
            <person name="Amses K.R."/>
            <person name="Simmons D.R."/>
            <person name="Longcore J.E."/>
            <person name="Mondo S.J."/>
            <person name="Seto K."/>
            <person name="Jeronimo G.H."/>
            <person name="Bonds A.E."/>
            <person name="Quandt C.A."/>
            <person name="Davis W.J."/>
            <person name="Chang Y."/>
            <person name="Federici B.A."/>
            <person name="Kuo A."/>
            <person name="LaButti K."/>
            <person name="Pangilinan J."/>
            <person name="Andreopoulos W."/>
            <person name="Tritt A."/>
            <person name="Riley R."/>
            <person name="Hundley H."/>
            <person name="Johnson J."/>
            <person name="Lipzen A."/>
            <person name="Barry K."/>
            <person name="Lang B.F."/>
            <person name="Cuomo C.A."/>
            <person name="Buchler N.E."/>
            <person name="Grigoriev I.V."/>
            <person name="Spatafora J.W."/>
            <person name="Stajich J.E."/>
            <person name="James T.Y."/>
        </authorList>
    </citation>
    <scope>NUCLEOTIDE SEQUENCE</scope>
    <source>
        <strain evidence="5">AG</strain>
    </source>
</reference>
<feature type="region of interest" description="Disordered" evidence="4">
    <location>
        <begin position="40"/>
        <end position="65"/>
    </location>
</feature>
<dbReference type="RefSeq" id="XP_051449718.1">
    <property type="nucleotide sequence ID" value="XM_051585076.1"/>
</dbReference>
<dbReference type="PANTHER" id="PTHR13475">
    <property type="entry name" value="NEUGRIN"/>
    <property type="match status" value="1"/>
</dbReference>
<accession>A0AAD5HJ52</accession>
<dbReference type="PANTHER" id="PTHR13475:SF3">
    <property type="entry name" value="NEUGRIN"/>
    <property type="match status" value="1"/>
</dbReference>
<organism evidence="5 6">
    <name type="scientific">Umbelopsis ramanniana AG</name>
    <dbReference type="NCBI Taxonomy" id="1314678"/>
    <lineage>
        <taxon>Eukaryota</taxon>
        <taxon>Fungi</taxon>
        <taxon>Fungi incertae sedis</taxon>
        <taxon>Mucoromycota</taxon>
        <taxon>Mucoromycotina</taxon>
        <taxon>Umbelopsidomycetes</taxon>
        <taxon>Umbelopsidales</taxon>
        <taxon>Umbelopsidaceae</taxon>
        <taxon>Umbelopsis</taxon>
    </lineage>
</organism>
<keyword evidence="6" id="KW-1185">Reference proteome</keyword>
<dbReference type="GO" id="GO:0005634">
    <property type="term" value="C:nucleus"/>
    <property type="evidence" value="ECO:0007669"/>
    <property type="project" value="TreeGrafter"/>
</dbReference>
<proteinExistence type="inferred from homology"/>
<evidence type="ECO:0000256" key="3">
    <source>
        <dbReference type="ARBA" id="ARBA00013566"/>
    </source>
</evidence>
<comment type="function">
    <text evidence="1">Required for respiratory activity and maintenance and expression of the mitochondrial genome.</text>
</comment>
<dbReference type="InterPro" id="IPR010487">
    <property type="entry name" value="NGRN/Rrg9"/>
</dbReference>